<gene>
    <name evidence="2" type="ORF">BCR33DRAFT_716901</name>
</gene>
<keyword evidence="1" id="KW-0812">Transmembrane</keyword>
<evidence type="ECO:0000256" key="1">
    <source>
        <dbReference type="SAM" id="Phobius"/>
    </source>
</evidence>
<comment type="caution">
    <text evidence="2">The sequence shown here is derived from an EMBL/GenBank/DDBJ whole genome shotgun (WGS) entry which is preliminary data.</text>
</comment>
<keyword evidence="1" id="KW-0472">Membrane</keyword>
<protein>
    <submittedName>
        <fullName evidence="2">Uncharacterized protein</fullName>
    </submittedName>
</protein>
<evidence type="ECO:0000313" key="2">
    <source>
        <dbReference type="EMBL" id="ORY44344.1"/>
    </source>
</evidence>
<dbReference type="EMBL" id="MCGO01000022">
    <property type="protein sequence ID" value="ORY44344.1"/>
    <property type="molecule type" value="Genomic_DNA"/>
</dbReference>
<keyword evidence="1" id="KW-1133">Transmembrane helix</keyword>
<name>A0A1Y2CBX3_9FUNG</name>
<evidence type="ECO:0000313" key="3">
    <source>
        <dbReference type="Proteomes" id="UP000193642"/>
    </source>
</evidence>
<proteinExistence type="predicted"/>
<organism evidence="2 3">
    <name type="scientific">Rhizoclosmatium globosum</name>
    <dbReference type="NCBI Taxonomy" id="329046"/>
    <lineage>
        <taxon>Eukaryota</taxon>
        <taxon>Fungi</taxon>
        <taxon>Fungi incertae sedis</taxon>
        <taxon>Chytridiomycota</taxon>
        <taxon>Chytridiomycota incertae sedis</taxon>
        <taxon>Chytridiomycetes</taxon>
        <taxon>Chytridiales</taxon>
        <taxon>Chytriomycetaceae</taxon>
        <taxon>Rhizoclosmatium</taxon>
    </lineage>
</organism>
<sequence length="144" mass="16407">ILYYYYPNYGLYIGLPIAILILIIMVVICVQRSRRAQVVDQTVVYGQPVVVETLPMYTVGGPGQYYETTTTTTTYGQPGYVQQQVVYGQPPQQQQVVYGQPVPQQQQVVYSLLNKLRHLMVAWALTLPLRTLLLLKLPPNQYGR</sequence>
<keyword evidence="3" id="KW-1185">Reference proteome</keyword>
<feature type="transmembrane region" description="Helical" evidence="1">
    <location>
        <begin position="12"/>
        <end position="30"/>
    </location>
</feature>
<accession>A0A1Y2CBX3</accession>
<dbReference type="Proteomes" id="UP000193642">
    <property type="component" value="Unassembled WGS sequence"/>
</dbReference>
<feature type="non-terminal residue" evidence="2">
    <location>
        <position position="1"/>
    </location>
</feature>
<reference evidence="2 3" key="1">
    <citation type="submission" date="2016-07" db="EMBL/GenBank/DDBJ databases">
        <title>Pervasive Adenine N6-methylation of Active Genes in Fungi.</title>
        <authorList>
            <consortium name="DOE Joint Genome Institute"/>
            <person name="Mondo S.J."/>
            <person name="Dannebaum R.O."/>
            <person name="Kuo R.C."/>
            <person name="Labutti K."/>
            <person name="Haridas S."/>
            <person name="Kuo A."/>
            <person name="Salamov A."/>
            <person name="Ahrendt S.R."/>
            <person name="Lipzen A."/>
            <person name="Sullivan W."/>
            <person name="Andreopoulos W.B."/>
            <person name="Clum A."/>
            <person name="Lindquist E."/>
            <person name="Daum C."/>
            <person name="Ramamoorthy G.K."/>
            <person name="Gryganskyi A."/>
            <person name="Culley D."/>
            <person name="Magnuson J.K."/>
            <person name="James T.Y."/>
            <person name="O'Malley M.A."/>
            <person name="Stajich J.E."/>
            <person name="Spatafora J.W."/>
            <person name="Visel A."/>
            <person name="Grigoriev I.V."/>
        </authorList>
    </citation>
    <scope>NUCLEOTIDE SEQUENCE [LARGE SCALE GENOMIC DNA]</scope>
    <source>
        <strain evidence="2 3">JEL800</strain>
    </source>
</reference>
<dbReference type="AlphaFoldDB" id="A0A1Y2CBX3"/>